<dbReference type="EMBL" id="QVQW01000031">
    <property type="protein sequence ID" value="RKU44403.1"/>
    <property type="molecule type" value="Genomic_DNA"/>
</dbReference>
<accession>A0A420Y961</accession>
<proteinExistence type="predicted"/>
<protein>
    <submittedName>
        <fullName evidence="2">Uncharacterized protein</fullName>
    </submittedName>
</protein>
<evidence type="ECO:0000256" key="1">
    <source>
        <dbReference type="SAM" id="MobiDB-lite"/>
    </source>
</evidence>
<comment type="caution">
    <text evidence="2">The sequence shown here is derived from an EMBL/GenBank/DDBJ whole genome shotgun (WGS) entry which is preliminary data.</text>
</comment>
<organism evidence="2 3">
    <name type="scientific">Coniochaeta pulveracea</name>
    <dbReference type="NCBI Taxonomy" id="177199"/>
    <lineage>
        <taxon>Eukaryota</taxon>
        <taxon>Fungi</taxon>
        <taxon>Dikarya</taxon>
        <taxon>Ascomycota</taxon>
        <taxon>Pezizomycotina</taxon>
        <taxon>Sordariomycetes</taxon>
        <taxon>Sordariomycetidae</taxon>
        <taxon>Coniochaetales</taxon>
        <taxon>Coniochaetaceae</taxon>
        <taxon>Coniochaeta</taxon>
    </lineage>
</organism>
<feature type="region of interest" description="Disordered" evidence="1">
    <location>
        <begin position="1"/>
        <end position="61"/>
    </location>
</feature>
<evidence type="ECO:0000313" key="2">
    <source>
        <dbReference type="EMBL" id="RKU44403.1"/>
    </source>
</evidence>
<keyword evidence="3" id="KW-1185">Reference proteome</keyword>
<reference evidence="2 3" key="1">
    <citation type="submission" date="2018-08" db="EMBL/GenBank/DDBJ databases">
        <title>Draft genome of the lignicolous fungus Coniochaeta pulveracea.</title>
        <authorList>
            <person name="Borstlap C.J."/>
            <person name="De Witt R.N."/>
            <person name="Botha A."/>
            <person name="Volschenk H."/>
        </authorList>
    </citation>
    <scope>NUCLEOTIDE SEQUENCE [LARGE SCALE GENOMIC DNA]</scope>
    <source>
        <strain evidence="2 3">CAB683</strain>
    </source>
</reference>
<name>A0A420Y961_9PEZI</name>
<gene>
    <name evidence="2" type="ORF">DL546_005735</name>
</gene>
<dbReference type="Proteomes" id="UP000275385">
    <property type="component" value="Unassembled WGS sequence"/>
</dbReference>
<evidence type="ECO:0000313" key="3">
    <source>
        <dbReference type="Proteomes" id="UP000275385"/>
    </source>
</evidence>
<feature type="compositionally biased region" description="Basic and acidic residues" evidence="1">
    <location>
        <begin position="12"/>
        <end position="24"/>
    </location>
</feature>
<sequence>MMMNAQVVASSRTRESERAKEAVRQRGQRVGLEEQSVGEGKGLQTDTGGCPGEDDDGEVRRQARWRPIERVVVELGEVMAYVIQLGDMMERRVVAVTNRKVSISSSLPNGGVDDPKVYKWLDDMRCW</sequence>
<dbReference type="AlphaFoldDB" id="A0A420Y961"/>